<organism evidence="1 2">
    <name type="scientific">Sesamum alatum</name>
    <dbReference type="NCBI Taxonomy" id="300844"/>
    <lineage>
        <taxon>Eukaryota</taxon>
        <taxon>Viridiplantae</taxon>
        <taxon>Streptophyta</taxon>
        <taxon>Embryophyta</taxon>
        <taxon>Tracheophyta</taxon>
        <taxon>Spermatophyta</taxon>
        <taxon>Magnoliopsida</taxon>
        <taxon>eudicotyledons</taxon>
        <taxon>Gunneridae</taxon>
        <taxon>Pentapetalae</taxon>
        <taxon>asterids</taxon>
        <taxon>lamiids</taxon>
        <taxon>Lamiales</taxon>
        <taxon>Pedaliaceae</taxon>
        <taxon>Sesamum</taxon>
    </lineage>
</organism>
<reference evidence="1" key="2">
    <citation type="journal article" date="2024" name="Plant">
        <title>Genomic evolution and insights into agronomic trait innovations of Sesamum species.</title>
        <authorList>
            <person name="Miao H."/>
            <person name="Wang L."/>
            <person name="Qu L."/>
            <person name="Liu H."/>
            <person name="Sun Y."/>
            <person name="Le M."/>
            <person name="Wang Q."/>
            <person name="Wei S."/>
            <person name="Zheng Y."/>
            <person name="Lin W."/>
            <person name="Duan Y."/>
            <person name="Cao H."/>
            <person name="Xiong S."/>
            <person name="Wang X."/>
            <person name="Wei L."/>
            <person name="Li C."/>
            <person name="Ma Q."/>
            <person name="Ju M."/>
            <person name="Zhao R."/>
            <person name="Li G."/>
            <person name="Mu C."/>
            <person name="Tian Q."/>
            <person name="Mei H."/>
            <person name="Zhang T."/>
            <person name="Gao T."/>
            <person name="Zhang H."/>
        </authorList>
    </citation>
    <scope>NUCLEOTIDE SEQUENCE</scope>
    <source>
        <strain evidence="1">3651</strain>
    </source>
</reference>
<gene>
    <name evidence="1" type="ORF">Salat_1152200</name>
</gene>
<protein>
    <submittedName>
        <fullName evidence="1">Uncharacterized protein</fullName>
    </submittedName>
</protein>
<evidence type="ECO:0000313" key="2">
    <source>
        <dbReference type="Proteomes" id="UP001293254"/>
    </source>
</evidence>
<keyword evidence="2" id="KW-1185">Reference proteome</keyword>
<dbReference type="EMBL" id="JACGWO010000004">
    <property type="protein sequence ID" value="KAK4428525.1"/>
    <property type="molecule type" value="Genomic_DNA"/>
</dbReference>
<dbReference type="Proteomes" id="UP001293254">
    <property type="component" value="Unassembled WGS sequence"/>
</dbReference>
<accession>A0AAE2CND1</accession>
<reference evidence="1" key="1">
    <citation type="submission" date="2020-06" db="EMBL/GenBank/DDBJ databases">
        <authorList>
            <person name="Li T."/>
            <person name="Hu X."/>
            <person name="Zhang T."/>
            <person name="Song X."/>
            <person name="Zhang H."/>
            <person name="Dai N."/>
            <person name="Sheng W."/>
            <person name="Hou X."/>
            <person name="Wei L."/>
        </authorList>
    </citation>
    <scope>NUCLEOTIDE SEQUENCE</scope>
    <source>
        <strain evidence="1">3651</strain>
        <tissue evidence="1">Leaf</tissue>
    </source>
</reference>
<dbReference type="AlphaFoldDB" id="A0AAE2CND1"/>
<comment type="caution">
    <text evidence="1">The sequence shown here is derived from an EMBL/GenBank/DDBJ whole genome shotgun (WGS) entry which is preliminary data.</text>
</comment>
<name>A0AAE2CND1_9LAMI</name>
<sequence length="106" mass="12273">MTPYEVEVQRTSGKCPIAYRLVRSKEELLDEAKDSLAKSHHRMKNILTWGKQHVEFNDQVLLQLTPQISKKISSKYVHRGLIPKYDSPSHVLSKMGPLAYHFKLLD</sequence>
<evidence type="ECO:0000313" key="1">
    <source>
        <dbReference type="EMBL" id="KAK4428525.1"/>
    </source>
</evidence>
<proteinExistence type="predicted"/>